<evidence type="ECO:0000256" key="2">
    <source>
        <dbReference type="ARBA" id="ARBA00012438"/>
    </source>
</evidence>
<evidence type="ECO:0000259" key="10">
    <source>
        <dbReference type="PROSITE" id="PS50109"/>
    </source>
</evidence>
<dbReference type="RefSeq" id="WP_069478108.1">
    <property type="nucleotide sequence ID" value="NZ_CP017111.1"/>
</dbReference>
<keyword evidence="7" id="KW-0067">ATP-binding</keyword>
<name>A0A1D7TK78_9BACT</name>
<dbReference type="PANTHER" id="PTHR43065">
    <property type="entry name" value="SENSOR HISTIDINE KINASE"/>
    <property type="match status" value="1"/>
</dbReference>
<dbReference type="GO" id="GO:0000155">
    <property type="term" value="F:phosphorelay sensor kinase activity"/>
    <property type="evidence" value="ECO:0007669"/>
    <property type="project" value="InterPro"/>
</dbReference>
<keyword evidence="9" id="KW-0472">Membrane</keyword>
<dbReference type="InterPro" id="IPR007487">
    <property type="entry name" value="ABC_transpt-TYRBP-like"/>
</dbReference>
<dbReference type="CDD" id="cd00082">
    <property type="entry name" value="HisKA"/>
    <property type="match status" value="1"/>
</dbReference>
<dbReference type="Pfam" id="PF00512">
    <property type="entry name" value="HisKA"/>
    <property type="match status" value="1"/>
</dbReference>
<evidence type="ECO:0000256" key="5">
    <source>
        <dbReference type="ARBA" id="ARBA00022741"/>
    </source>
</evidence>
<accession>A0A1D7TK78</accession>
<dbReference type="Gene3D" id="3.30.565.10">
    <property type="entry name" value="Histidine kinase-like ATPase, C-terminal domain"/>
    <property type="match status" value="1"/>
</dbReference>
<dbReference type="InterPro" id="IPR036097">
    <property type="entry name" value="HisK_dim/P_sf"/>
</dbReference>
<evidence type="ECO:0000256" key="8">
    <source>
        <dbReference type="ARBA" id="ARBA00023012"/>
    </source>
</evidence>
<evidence type="ECO:0000256" key="7">
    <source>
        <dbReference type="ARBA" id="ARBA00022840"/>
    </source>
</evidence>
<dbReference type="Gene3D" id="3.30.450.20">
    <property type="entry name" value="PAS domain"/>
    <property type="match status" value="1"/>
</dbReference>
<feature type="domain" description="Histidine kinase" evidence="10">
    <location>
        <begin position="507"/>
        <end position="725"/>
    </location>
</feature>
<evidence type="ECO:0000313" key="12">
    <source>
        <dbReference type="EMBL" id="AOO65409.1"/>
    </source>
</evidence>
<keyword evidence="6 12" id="KW-0418">Kinase</keyword>
<evidence type="ECO:0000259" key="11">
    <source>
        <dbReference type="PROSITE" id="PS50113"/>
    </source>
</evidence>
<dbReference type="InterPro" id="IPR000700">
    <property type="entry name" value="PAS-assoc_C"/>
</dbReference>
<protein>
    <recommendedName>
        <fullName evidence="2">histidine kinase</fullName>
        <ecNumber evidence="2">2.7.13.3</ecNumber>
    </recommendedName>
</protein>
<dbReference type="STRING" id="1193502.SHALO_1637"/>
<proteinExistence type="predicted"/>
<dbReference type="Pfam" id="PF02518">
    <property type="entry name" value="HATPase_c"/>
    <property type="match status" value="1"/>
</dbReference>
<dbReference type="InterPro" id="IPR004358">
    <property type="entry name" value="Sig_transdc_His_kin-like_C"/>
</dbReference>
<keyword evidence="5" id="KW-0547">Nucleotide-binding</keyword>
<evidence type="ECO:0000256" key="4">
    <source>
        <dbReference type="ARBA" id="ARBA00022679"/>
    </source>
</evidence>
<evidence type="ECO:0000313" key="13">
    <source>
        <dbReference type="Proteomes" id="UP000094609"/>
    </source>
</evidence>
<feature type="domain" description="PAC" evidence="11">
    <location>
        <begin position="437"/>
        <end position="487"/>
    </location>
</feature>
<dbReference type="SUPFAM" id="SSF47384">
    <property type="entry name" value="Homodimeric domain of signal transducing histidine kinase"/>
    <property type="match status" value="1"/>
</dbReference>
<dbReference type="InterPro" id="IPR035965">
    <property type="entry name" value="PAS-like_dom_sf"/>
</dbReference>
<feature type="transmembrane region" description="Helical" evidence="9">
    <location>
        <begin position="337"/>
        <end position="356"/>
    </location>
</feature>
<dbReference type="PROSITE" id="PS50109">
    <property type="entry name" value="HIS_KIN"/>
    <property type="match status" value="1"/>
</dbReference>
<feature type="transmembrane region" description="Helical" evidence="9">
    <location>
        <begin position="6"/>
        <end position="25"/>
    </location>
</feature>
<dbReference type="SUPFAM" id="SSF55785">
    <property type="entry name" value="PYP-like sensor domain (PAS domain)"/>
    <property type="match status" value="1"/>
</dbReference>
<dbReference type="PRINTS" id="PR00344">
    <property type="entry name" value="BCTRLSENSOR"/>
</dbReference>
<reference evidence="13" key="1">
    <citation type="submission" date="2016-08" db="EMBL/GenBank/DDBJ databases">
        <title>Complete genome sequence of the organohalide-respiring Epsilonproteobacterium Sulfurospirillum halorespirans.</title>
        <authorList>
            <person name="Goris T."/>
            <person name="Zimmermann J."/>
            <person name="Schenz B."/>
            <person name="Lemos M."/>
            <person name="Hackermueller J."/>
            <person name="Diekert G."/>
        </authorList>
    </citation>
    <scope>NUCLEOTIDE SEQUENCE [LARGE SCALE GENOMIC DNA]</scope>
    <source>
        <strain>DSM 13726</strain>
        <strain evidence="13">PCE-M2</strain>
    </source>
</reference>
<keyword evidence="4" id="KW-0808">Transferase</keyword>
<dbReference type="Gene3D" id="1.10.287.130">
    <property type="match status" value="1"/>
</dbReference>
<dbReference type="EC" id="2.7.13.3" evidence="2"/>
<dbReference type="InterPro" id="IPR003594">
    <property type="entry name" value="HATPase_dom"/>
</dbReference>
<evidence type="ECO:0000256" key="6">
    <source>
        <dbReference type="ARBA" id="ARBA00022777"/>
    </source>
</evidence>
<keyword evidence="8" id="KW-0902">Two-component regulatory system</keyword>
<evidence type="ECO:0000256" key="3">
    <source>
        <dbReference type="ARBA" id="ARBA00022553"/>
    </source>
</evidence>
<dbReference type="AlphaFoldDB" id="A0A1D7TK78"/>
<dbReference type="PROSITE" id="PS50113">
    <property type="entry name" value="PAC"/>
    <property type="match status" value="1"/>
</dbReference>
<gene>
    <name evidence="12" type="ORF">SHALO_1637</name>
</gene>
<evidence type="ECO:0000256" key="1">
    <source>
        <dbReference type="ARBA" id="ARBA00000085"/>
    </source>
</evidence>
<dbReference type="PATRIC" id="fig|1193502.14.peg.1663"/>
<keyword evidence="13" id="KW-1185">Reference proteome</keyword>
<evidence type="ECO:0000256" key="9">
    <source>
        <dbReference type="SAM" id="Phobius"/>
    </source>
</evidence>
<dbReference type="KEGG" id="shal:SHALO_1637"/>
<keyword evidence="9" id="KW-0812">Transmembrane</keyword>
<dbReference type="CDD" id="cd00130">
    <property type="entry name" value="PAS"/>
    <property type="match status" value="1"/>
</dbReference>
<keyword evidence="9" id="KW-1133">Transmembrane helix</keyword>
<sequence>MLNLKIIIILFIYSSFLFSNEILLLHSYNKGLKWSDGISRGVENIMQKHPQYELTTEYMDSKKIESEHYFEELLDLYKKKFRNRRYKAVIVADNYAYEFALKYQHELFPKTPIIFCGVENFNPKDINDTMKQYVTGVVEYKDIRKNLELIYQLFPAIKMVYIISDDAYSSLVIKDQIIDESNNFQDKFRVVFDNQIDFDAIDAKIEKLPKHSAILFTSFYRDMNDKYVPYYKLQAFFQRSPYPIFALNHIHVGEGVIGGYMVNPYEQGMIAAKKAFELINGKKISSLPVEIPKGTYFFDNNILRKYAISLNDIPTPAEVLNGVESFYEKHRKFVENAFALMPLLLLLTTILVLNIIKRISLEKELLRQNKLDYVLLNNIQSAIFWKANDGIILGCNDLLCHILEREKIDIIGKHVRDVMPTICDAVQEVPLDCPTSAEIEMHIPYKDKIIFSVRRTYYKDENNQEAGVVTILTDITEKKRIDTEHKRHEQFVIQRSKQSEVGEMIASIAHQWKTPLVEISAIAQELIYKRRKKPLDEEDTQKFVDDIMTQVKYMSNTIDDFRQFIKPSSMQTAFDVREAIDTLLTVVNHNVKYNYITIHIVQKQQGILLAFGYPNEFKQCVLNIINNAKDSIVKRRETHSIDGIIDIELDSDENNIYLSISDDGCGIEKSKLESIFDPFMSTKANGDGFGLYMARLIIEDKMGGKIIAKQKKSGAQIFITIQKAKGDA</sequence>
<organism evidence="12 13">
    <name type="scientific">Sulfurospirillum halorespirans DSM 13726</name>
    <dbReference type="NCBI Taxonomy" id="1193502"/>
    <lineage>
        <taxon>Bacteria</taxon>
        <taxon>Pseudomonadati</taxon>
        <taxon>Campylobacterota</taxon>
        <taxon>Epsilonproteobacteria</taxon>
        <taxon>Campylobacterales</taxon>
        <taxon>Sulfurospirillaceae</taxon>
        <taxon>Sulfurospirillum</taxon>
    </lineage>
</organism>
<dbReference type="GO" id="GO:0005524">
    <property type="term" value="F:ATP binding"/>
    <property type="evidence" value="ECO:0007669"/>
    <property type="project" value="UniProtKB-KW"/>
</dbReference>
<comment type="catalytic activity">
    <reaction evidence="1">
        <text>ATP + protein L-histidine = ADP + protein N-phospho-L-histidine.</text>
        <dbReference type="EC" id="2.7.13.3"/>
    </reaction>
</comment>
<keyword evidence="3" id="KW-0597">Phosphoprotein</keyword>
<dbReference type="SMART" id="SM00387">
    <property type="entry name" value="HATPase_c"/>
    <property type="match status" value="1"/>
</dbReference>
<dbReference type="PANTHER" id="PTHR43065:SF10">
    <property type="entry name" value="PEROXIDE STRESS-ACTIVATED HISTIDINE KINASE MAK3"/>
    <property type="match status" value="1"/>
</dbReference>
<dbReference type="Pfam" id="PF04392">
    <property type="entry name" value="ABC_sub_bind"/>
    <property type="match status" value="1"/>
</dbReference>
<dbReference type="InterPro" id="IPR005467">
    <property type="entry name" value="His_kinase_dom"/>
</dbReference>
<dbReference type="Proteomes" id="UP000094609">
    <property type="component" value="Chromosome"/>
</dbReference>
<dbReference type="InterPro" id="IPR036890">
    <property type="entry name" value="HATPase_C_sf"/>
</dbReference>
<dbReference type="EMBL" id="CP017111">
    <property type="protein sequence ID" value="AOO65409.1"/>
    <property type="molecule type" value="Genomic_DNA"/>
</dbReference>
<dbReference type="SUPFAM" id="SSF55874">
    <property type="entry name" value="ATPase domain of HSP90 chaperone/DNA topoisomerase II/histidine kinase"/>
    <property type="match status" value="1"/>
</dbReference>
<dbReference type="InterPro" id="IPR000014">
    <property type="entry name" value="PAS"/>
</dbReference>
<dbReference type="InterPro" id="IPR003661">
    <property type="entry name" value="HisK_dim/P_dom"/>
</dbReference>